<comment type="caution">
    <text evidence="1">The sequence shown here is derived from an EMBL/GenBank/DDBJ whole genome shotgun (WGS) entry which is preliminary data.</text>
</comment>
<dbReference type="EMBL" id="CM056810">
    <property type="protein sequence ID" value="KAJ8643642.1"/>
    <property type="molecule type" value="Genomic_DNA"/>
</dbReference>
<protein>
    <submittedName>
        <fullName evidence="1">Uncharacterized protein</fullName>
    </submittedName>
</protein>
<reference evidence="1 2" key="1">
    <citation type="journal article" date="2022" name="Hortic Res">
        <title>A haplotype resolved chromosomal level avocado genome allows analysis of novel avocado genes.</title>
        <authorList>
            <person name="Nath O."/>
            <person name="Fletcher S.J."/>
            <person name="Hayward A."/>
            <person name="Shaw L.M."/>
            <person name="Masouleh A.K."/>
            <person name="Furtado A."/>
            <person name="Henry R.J."/>
            <person name="Mitter N."/>
        </authorList>
    </citation>
    <scope>NUCLEOTIDE SEQUENCE [LARGE SCALE GENOMIC DNA]</scope>
    <source>
        <strain evidence="2">cv. Hass</strain>
    </source>
</reference>
<evidence type="ECO:0000313" key="2">
    <source>
        <dbReference type="Proteomes" id="UP001234297"/>
    </source>
</evidence>
<name>A0ACC2MD90_PERAE</name>
<proteinExistence type="predicted"/>
<sequence length="87" mass="9740">MAQRQTMETADTLLRRMARKIGETCKKALAFFLGNKYGFVFSGETPLIGHTCPTTGQSSSSGPLLWLQNPDPVRFYNDLREPSTDQN</sequence>
<organism evidence="1 2">
    <name type="scientific">Persea americana</name>
    <name type="common">Avocado</name>
    <dbReference type="NCBI Taxonomy" id="3435"/>
    <lineage>
        <taxon>Eukaryota</taxon>
        <taxon>Viridiplantae</taxon>
        <taxon>Streptophyta</taxon>
        <taxon>Embryophyta</taxon>
        <taxon>Tracheophyta</taxon>
        <taxon>Spermatophyta</taxon>
        <taxon>Magnoliopsida</taxon>
        <taxon>Magnoliidae</taxon>
        <taxon>Laurales</taxon>
        <taxon>Lauraceae</taxon>
        <taxon>Persea</taxon>
    </lineage>
</organism>
<evidence type="ECO:0000313" key="1">
    <source>
        <dbReference type="EMBL" id="KAJ8643642.1"/>
    </source>
</evidence>
<keyword evidence="2" id="KW-1185">Reference proteome</keyword>
<gene>
    <name evidence="1" type="ORF">MRB53_005390</name>
</gene>
<dbReference type="Proteomes" id="UP001234297">
    <property type="component" value="Chromosome 2"/>
</dbReference>
<accession>A0ACC2MD90</accession>